<evidence type="ECO:0000256" key="5">
    <source>
        <dbReference type="ARBA" id="ARBA00024029"/>
    </source>
</evidence>
<dbReference type="eggNOG" id="COG1402">
    <property type="taxonomic scope" value="Bacteria"/>
</dbReference>
<keyword evidence="3" id="KW-0378">Hydrolase</keyword>
<keyword evidence="2" id="KW-0479">Metal-binding</keyword>
<keyword evidence="9" id="KW-1185">Reference proteome</keyword>
<dbReference type="SUPFAM" id="SSF102215">
    <property type="entry name" value="Creatininase"/>
    <property type="match status" value="1"/>
</dbReference>
<feature type="region of interest" description="Disordered" evidence="6">
    <location>
        <begin position="23"/>
        <end position="44"/>
    </location>
</feature>
<dbReference type="STRING" id="1379270.GEMMAAP_00975"/>
<dbReference type="GO" id="GO:0009231">
    <property type="term" value="P:riboflavin biosynthetic process"/>
    <property type="evidence" value="ECO:0007669"/>
    <property type="project" value="TreeGrafter"/>
</dbReference>
<dbReference type="Gene3D" id="3.40.50.10310">
    <property type="entry name" value="Creatininase"/>
    <property type="match status" value="1"/>
</dbReference>
<dbReference type="AlphaFoldDB" id="A0A143BFL3"/>
<name>A0A143BFL3_9BACT</name>
<evidence type="ECO:0000256" key="6">
    <source>
        <dbReference type="SAM" id="MobiDB-lite"/>
    </source>
</evidence>
<dbReference type="GO" id="GO:0046872">
    <property type="term" value="F:metal ion binding"/>
    <property type="evidence" value="ECO:0007669"/>
    <property type="project" value="UniProtKB-KW"/>
</dbReference>
<comment type="similarity">
    <text evidence="5">Belongs to the creatininase superfamily.</text>
</comment>
<dbReference type="EMBL" id="CP011454">
    <property type="protein sequence ID" value="AMW03798.1"/>
    <property type="molecule type" value="Genomic_DNA"/>
</dbReference>
<evidence type="ECO:0000313" key="8">
    <source>
        <dbReference type="EMBL" id="AMW03798.1"/>
    </source>
</evidence>
<dbReference type="KEGG" id="gph:GEMMAAP_00975"/>
<evidence type="ECO:0000256" key="2">
    <source>
        <dbReference type="ARBA" id="ARBA00022723"/>
    </source>
</evidence>
<dbReference type="PANTHER" id="PTHR35005">
    <property type="entry name" value="3-DEHYDRO-SCYLLO-INOSOSE HYDROLASE"/>
    <property type="match status" value="1"/>
</dbReference>
<dbReference type="GO" id="GO:0016811">
    <property type="term" value="F:hydrolase activity, acting on carbon-nitrogen (but not peptide) bonds, in linear amides"/>
    <property type="evidence" value="ECO:0007669"/>
    <property type="project" value="TreeGrafter"/>
</dbReference>
<organism evidence="8 9">
    <name type="scientific">Gemmatimonas phototrophica</name>
    <dbReference type="NCBI Taxonomy" id="1379270"/>
    <lineage>
        <taxon>Bacteria</taxon>
        <taxon>Pseudomonadati</taxon>
        <taxon>Gemmatimonadota</taxon>
        <taxon>Gemmatimonadia</taxon>
        <taxon>Gemmatimonadales</taxon>
        <taxon>Gemmatimonadaceae</taxon>
        <taxon>Gemmatimonas</taxon>
    </lineage>
</organism>
<dbReference type="InterPro" id="IPR003785">
    <property type="entry name" value="Creatininase/forma_Hydrolase"/>
</dbReference>
<reference evidence="8 9" key="1">
    <citation type="journal article" date="2014" name="Proc. Natl. Acad. Sci. U.S.A.">
        <title>Functional type 2 photosynthetic reaction centers found in the rare bacterial phylum Gemmatimonadetes.</title>
        <authorList>
            <person name="Zeng Y."/>
            <person name="Feng F."/>
            <person name="Medova H."/>
            <person name="Dean J."/>
            <person name="Koblizek M."/>
        </authorList>
    </citation>
    <scope>NUCLEOTIDE SEQUENCE [LARGE SCALE GENOMIC DNA]</scope>
    <source>
        <strain evidence="8 9">AP64</strain>
    </source>
</reference>
<evidence type="ECO:0000313" key="9">
    <source>
        <dbReference type="Proteomes" id="UP000076404"/>
    </source>
</evidence>
<evidence type="ECO:0000256" key="7">
    <source>
        <dbReference type="SAM" id="SignalP"/>
    </source>
</evidence>
<evidence type="ECO:0000256" key="4">
    <source>
        <dbReference type="ARBA" id="ARBA00022833"/>
    </source>
</evidence>
<evidence type="ECO:0008006" key="10">
    <source>
        <dbReference type="Google" id="ProtNLM"/>
    </source>
</evidence>
<evidence type="ECO:0000256" key="1">
    <source>
        <dbReference type="ARBA" id="ARBA00001947"/>
    </source>
</evidence>
<sequence length="312" mass="33725">MFTSSLRRALVAAGALTVMTSALAAQQQRPPRDPRNMGGGNCPDNPYNCKDAANPLPAPNTVWLEEMTWMDIRDAIKAGKKTVIIPTGGMEPNGPWLVTGKHNYVLHTNCEAIARKMGNALCAPIVKFVPEGSYDPPSGHMTSPGTISMREETFRMLLTDITGSLKAHGFETIIYIGDSGGNQGGQRAVADSLTALWKGAPIVAHVQEYYDYASVAKHMEAKGVKQTKADGLHDDAEISLNMFIDDPKSIRYDERVKAGLATINGVSLTNRKQITEWAKEVVAFRAQVTVDAINKAVANKGTLPAPPRRPGN</sequence>
<protein>
    <recommendedName>
        <fullName evidence="10">Creatininase</fullName>
    </recommendedName>
</protein>
<proteinExistence type="inferred from homology"/>
<accession>A0A143BFL3</accession>
<reference evidence="8 9" key="2">
    <citation type="journal article" date="2016" name="Environ. Microbiol. Rep.">
        <title>Metagenomic evidence for the presence of phototrophic Gemmatimonadetes bacteria in diverse environments.</title>
        <authorList>
            <person name="Zeng Y."/>
            <person name="Baumbach J."/>
            <person name="Barbosa E.G."/>
            <person name="Azevedo V."/>
            <person name="Zhang C."/>
            <person name="Koblizek M."/>
        </authorList>
    </citation>
    <scope>NUCLEOTIDE SEQUENCE [LARGE SCALE GENOMIC DNA]</scope>
    <source>
        <strain evidence="8 9">AP64</strain>
    </source>
</reference>
<feature type="signal peptide" evidence="7">
    <location>
        <begin position="1"/>
        <end position="24"/>
    </location>
</feature>
<dbReference type="InterPro" id="IPR024087">
    <property type="entry name" value="Creatininase-like_sf"/>
</dbReference>
<keyword evidence="4" id="KW-0862">Zinc</keyword>
<dbReference type="Pfam" id="PF02633">
    <property type="entry name" value="Creatininase"/>
    <property type="match status" value="1"/>
</dbReference>
<keyword evidence="7" id="KW-0732">Signal</keyword>
<comment type="cofactor">
    <cofactor evidence="1">
        <name>Zn(2+)</name>
        <dbReference type="ChEBI" id="CHEBI:29105"/>
    </cofactor>
</comment>
<evidence type="ECO:0000256" key="3">
    <source>
        <dbReference type="ARBA" id="ARBA00022801"/>
    </source>
</evidence>
<feature type="chain" id="PRO_5007506354" description="Creatininase" evidence="7">
    <location>
        <begin position="25"/>
        <end position="312"/>
    </location>
</feature>
<gene>
    <name evidence="8" type="ORF">GEMMAAP_00975</name>
</gene>
<dbReference type="PANTHER" id="PTHR35005:SF1">
    <property type="entry name" value="2-AMINO-5-FORMYLAMINO-6-RIBOSYLAMINOPYRIMIDIN-4(3H)-ONE 5'-MONOPHOSPHATE DEFORMYLASE"/>
    <property type="match status" value="1"/>
</dbReference>
<dbReference type="Proteomes" id="UP000076404">
    <property type="component" value="Chromosome"/>
</dbReference>